<name>A0A381RDT2_9ZZZZ</name>
<dbReference type="Gene3D" id="3.40.50.720">
    <property type="entry name" value="NAD(P)-binding Rossmann-like Domain"/>
    <property type="match status" value="1"/>
</dbReference>
<evidence type="ECO:0000313" key="2">
    <source>
        <dbReference type="EMBL" id="SUZ89830.1"/>
    </source>
</evidence>
<dbReference type="EMBL" id="UINC01001843">
    <property type="protein sequence ID" value="SUZ89830.1"/>
    <property type="molecule type" value="Genomic_DNA"/>
</dbReference>
<dbReference type="InterPro" id="IPR003781">
    <property type="entry name" value="CoA-bd"/>
</dbReference>
<dbReference type="SUPFAM" id="SSF51735">
    <property type="entry name" value="NAD(P)-binding Rossmann-fold domains"/>
    <property type="match status" value="1"/>
</dbReference>
<organism evidence="2">
    <name type="scientific">marine metagenome</name>
    <dbReference type="NCBI Taxonomy" id="408172"/>
    <lineage>
        <taxon>unclassified sequences</taxon>
        <taxon>metagenomes</taxon>
        <taxon>ecological metagenomes</taxon>
    </lineage>
</organism>
<dbReference type="SMART" id="SM00881">
    <property type="entry name" value="CoA_binding"/>
    <property type="match status" value="1"/>
</dbReference>
<dbReference type="InterPro" id="IPR036291">
    <property type="entry name" value="NAD(P)-bd_dom_sf"/>
</dbReference>
<dbReference type="PANTHER" id="PTHR33303">
    <property type="entry name" value="CYTOPLASMIC PROTEIN-RELATED"/>
    <property type="match status" value="1"/>
</dbReference>
<dbReference type="PANTHER" id="PTHR33303:SF2">
    <property type="entry name" value="COA-BINDING DOMAIN-CONTAINING PROTEIN"/>
    <property type="match status" value="1"/>
</dbReference>
<proteinExistence type="predicted"/>
<protein>
    <recommendedName>
        <fullName evidence="1">CoA-binding domain-containing protein</fullName>
    </recommendedName>
</protein>
<gene>
    <name evidence="2" type="ORF">METZ01_LOCUS42684</name>
</gene>
<accession>A0A381RDT2</accession>
<sequence>MKDSNTIRKILKLKTISVVGMSPKPERPSHYVAMYMKEKGYTIYPVNPGHDKIAGMDCYPDLKSIPDSIDVVDIFRRSEFVPLIVDSAITIGAKAVWMQDTVIHEAAGKKAEEAGLIVVMNDCMLRKHRQFNTGKK</sequence>
<reference evidence="2" key="1">
    <citation type="submission" date="2018-05" db="EMBL/GenBank/DDBJ databases">
        <authorList>
            <person name="Lanie J.A."/>
            <person name="Ng W.-L."/>
            <person name="Kazmierczak K.M."/>
            <person name="Andrzejewski T.M."/>
            <person name="Davidsen T.M."/>
            <person name="Wayne K.J."/>
            <person name="Tettelin H."/>
            <person name="Glass J.I."/>
            <person name="Rusch D."/>
            <person name="Podicherti R."/>
            <person name="Tsui H.-C.T."/>
            <person name="Winkler M.E."/>
        </authorList>
    </citation>
    <scope>NUCLEOTIDE SEQUENCE</scope>
</reference>
<dbReference type="AlphaFoldDB" id="A0A381RDT2"/>
<evidence type="ECO:0000259" key="1">
    <source>
        <dbReference type="SMART" id="SM00881"/>
    </source>
</evidence>
<feature type="domain" description="CoA-binding" evidence="1">
    <location>
        <begin position="10"/>
        <end position="102"/>
    </location>
</feature>
<dbReference type="Pfam" id="PF13380">
    <property type="entry name" value="CoA_binding_2"/>
    <property type="match status" value="1"/>
</dbReference>